<protein>
    <submittedName>
        <fullName evidence="7">Aminoalcohol phosphotransferase</fullName>
    </submittedName>
</protein>
<keyword evidence="8" id="KW-1185">Reference proteome</keyword>
<comment type="subcellular location">
    <subcellularLocation>
        <location evidence="1">Membrane</location>
    </subcellularLocation>
</comment>
<feature type="transmembrane region" description="Helical" evidence="6">
    <location>
        <begin position="413"/>
        <end position="435"/>
    </location>
</feature>
<reference evidence="7 8" key="1">
    <citation type="submission" date="2017-03" db="EMBL/GenBank/DDBJ databases">
        <title>An alternative strategy for trypanosome survival in the mammalian bloodstream revealed through genome and transcriptome analysis of the ubiquitous bovine parasite Trypanosoma (Megatrypanum) theileri.</title>
        <authorList>
            <person name="Kelly S."/>
            <person name="Ivens A."/>
            <person name="Mott A."/>
            <person name="O'Neill E."/>
            <person name="Emms D."/>
            <person name="Macleod O."/>
            <person name="Voorheis P."/>
            <person name="Matthews J."/>
            <person name="Matthews K."/>
            <person name="Carrington M."/>
        </authorList>
    </citation>
    <scope>NUCLEOTIDE SEQUENCE [LARGE SCALE GENOMIC DNA]</scope>
    <source>
        <strain evidence="7">Edinburgh</strain>
    </source>
</reference>
<feature type="transmembrane region" description="Helical" evidence="6">
    <location>
        <begin position="530"/>
        <end position="551"/>
    </location>
</feature>
<comment type="caution">
    <text evidence="7">The sequence shown here is derived from an EMBL/GenBank/DDBJ whole genome shotgun (WGS) entry which is preliminary data.</text>
</comment>
<dbReference type="PROSITE" id="PS00379">
    <property type="entry name" value="CDP_ALCOHOL_P_TRANSF"/>
    <property type="match status" value="1"/>
</dbReference>
<dbReference type="Proteomes" id="UP000192257">
    <property type="component" value="Unassembled WGS sequence"/>
</dbReference>
<comment type="similarity">
    <text evidence="2 5">Belongs to the CDP-alcohol phosphatidyltransferase class-I family.</text>
</comment>
<dbReference type="GO" id="GO:0016020">
    <property type="term" value="C:membrane"/>
    <property type="evidence" value="ECO:0007669"/>
    <property type="project" value="UniProtKB-SubCell"/>
</dbReference>
<sequence length="587" mass="66250">MSSYNADVPFGGSYLPENARERLSAYVYRGTDKSLLYRYVFRPLCVRLVTYLPVWLSANVISVAALALVTCAHILIAVYMPDLTVKQTVSVTDSVSNGENMSTQVFTEEFQPPPMFVFMFAAFALFLYPILDNLDGHQARRTFTASPLGLIVDHGCDAFNCIIASLSIAATTMMGPTWKTFALLLSIVIPFFMNTWEEYYLGELVIPVINGANEGVMIGVGIYIVTVLMGGPQWWYINGVTLPQLWVPEVLKQSPPLAAVAIEKKVLHTVCPWISGTFFRTYSSFVSASVPSDTTTTTASTSTSTKSAFSALFGLTCDEAYISNIPTPYIAPDSLKGDDYVGHSILQNFVLSLYDKMDFHSIRLRYNTIGVFLFLSMSFITCVANFIRVYKAVHKPSAHGKIESGWMSRKMPFIHALTRLLPLITLTLFATLWFLSSPNNIFQKHPRMFSWTIGLLYTKSDIHLMIAHVCGIEFHPLRRTLWPFLFLGAHMTLTFYRNMVNWMRNYKLQSTSFWFLSANSVWDDLPNEEYVIWGLFLLSLVSFVHLVYGVVRETADALGVPVFKVPKLKQEMLLKQIAEERKKGKKE</sequence>
<dbReference type="Gene3D" id="1.20.120.1760">
    <property type="match status" value="1"/>
</dbReference>
<feature type="transmembrane region" description="Helical" evidence="6">
    <location>
        <begin position="178"/>
        <end position="196"/>
    </location>
</feature>
<keyword evidence="6" id="KW-1133">Transmembrane helix</keyword>
<dbReference type="GeneID" id="39980715"/>
<keyword evidence="3 5" id="KW-0808">Transferase</keyword>
<organism evidence="7 8">
    <name type="scientific">Trypanosoma theileri</name>
    <dbReference type="NCBI Taxonomy" id="67003"/>
    <lineage>
        <taxon>Eukaryota</taxon>
        <taxon>Discoba</taxon>
        <taxon>Euglenozoa</taxon>
        <taxon>Kinetoplastea</taxon>
        <taxon>Metakinetoplastina</taxon>
        <taxon>Trypanosomatida</taxon>
        <taxon>Trypanosomatidae</taxon>
        <taxon>Trypanosoma</taxon>
    </lineage>
</organism>
<evidence type="ECO:0000256" key="1">
    <source>
        <dbReference type="ARBA" id="ARBA00004370"/>
    </source>
</evidence>
<dbReference type="GO" id="GO:0016780">
    <property type="term" value="F:phosphotransferase activity, for other substituted phosphate groups"/>
    <property type="evidence" value="ECO:0007669"/>
    <property type="project" value="InterPro"/>
</dbReference>
<evidence type="ECO:0000256" key="2">
    <source>
        <dbReference type="ARBA" id="ARBA00010441"/>
    </source>
</evidence>
<evidence type="ECO:0000256" key="5">
    <source>
        <dbReference type="RuleBase" id="RU003750"/>
    </source>
</evidence>
<keyword evidence="4 6" id="KW-0472">Membrane</keyword>
<dbReference type="InterPro" id="IPR014472">
    <property type="entry name" value="CHOPT"/>
</dbReference>
<keyword evidence="6" id="KW-0812">Transmembrane</keyword>
<feature type="transmembrane region" description="Helical" evidence="6">
    <location>
        <begin position="366"/>
        <end position="387"/>
    </location>
</feature>
<dbReference type="Pfam" id="PF01066">
    <property type="entry name" value="CDP-OH_P_transf"/>
    <property type="match status" value="1"/>
</dbReference>
<dbReference type="PANTHER" id="PTHR10414">
    <property type="entry name" value="ETHANOLAMINEPHOSPHOTRANSFERASE"/>
    <property type="match status" value="1"/>
</dbReference>
<feature type="transmembrane region" description="Helical" evidence="6">
    <location>
        <begin position="115"/>
        <end position="131"/>
    </location>
</feature>
<name>A0A1X0P8W0_9TRYP</name>
<dbReference type="InterPro" id="IPR043130">
    <property type="entry name" value="CDP-OH_PTrfase_TM_dom"/>
</dbReference>
<dbReference type="OrthoDB" id="196717at2759"/>
<feature type="transmembrane region" description="Helical" evidence="6">
    <location>
        <begin position="481"/>
        <end position="499"/>
    </location>
</feature>
<dbReference type="STRING" id="67003.A0A1X0P8W0"/>
<evidence type="ECO:0000313" key="8">
    <source>
        <dbReference type="Proteomes" id="UP000192257"/>
    </source>
</evidence>
<dbReference type="PANTHER" id="PTHR10414:SF37">
    <property type="entry name" value="BB IN A BOXCAR, ISOFORM C"/>
    <property type="match status" value="1"/>
</dbReference>
<gene>
    <name evidence="7" type="ORF">TM35_000012540</name>
</gene>
<dbReference type="RefSeq" id="XP_028887443.1">
    <property type="nucleotide sequence ID" value="XM_029020935.1"/>
</dbReference>
<dbReference type="GO" id="GO:0008654">
    <property type="term" value="P:phospholipid biosynthetic process"/>
    <property type="evidence" value="ECO:0007669"/>
    <property type="project" value="InterPro"/>
</dbReference>
<accession>A0A1X0P8W0</accession>
<evidence type="ECO:0000256" key="4">
    <source>
        <dbReference type="ARBA" id="ARBA00023136"/>
    </source>
</evidence>
<dbReference type="EMBL" id="NBCO01000001">
    <property type="protein sequence ID" value="ORC93377.1"/>
    <property type="molecule type" value="Genomic_DNA"/>
</dbReference>
<evidence type="ECO:0000313" key="7">
    <source>
        <dbReference type="EMBL" id="ORC93377.1"/>
    </source>
</evidence>
<dbReference type="InterPro" id="IPR048254">
    <property type="entry name" value="CDP_ALCOHOL_P_TRANSF_CS"/>
</dbReference>
<evidence type="ECO:0000256" key="3">
    <source>
        <dbReference type="ARBA" id="ARBA00022679"/>
    </source>
</evidence>
<dbReference type="AlphaFoldDB" id="A0A1X0P8W0"/>
<proteinExistence type="inferred from homology"/>
<dbReference type="VEuPathDB" id="TriTrypDB:TM35_000012540"/>
<evidence type="ECO:0000256" key="6">
    <source>
        <dbReference type="SAM" id="Phobius"/>
    </source>
</evidence>
<feature type="transmembrane region" description="Helical" evidence="6">
    <location>
        <begin position="216"/>
        <end position="237"/>
    </location>
</feature>
<feature type="transmembrane region" description="Helical" evidence="6">
    <location>
        <begin position="48"/>
        <end position="80"/>
    </location>
</feature>
<dbReference type="InterPro" id="IPR000462">
    <property type="entry name" value="CDP-OH_P_trans"/>
</dbReference>